<feature type="active site" description="Proton donor" evidence="5">
    <location>
        <position position="276"/>
    </location>
</feature>
<dbReference type="GO" id="GO:0004563">
    <property type="term" value="F:beta-N-acetylhexosaminidase activity"/>
    <property type="evidence" value="ECO:0007669"/>
    <property type="project" value="UniProtKB-EC"/>
</dbReference>
<dbReference type="Gene3D" id="3.30.379.10">
    <property type="entry name" value="Chitobiase/beta-hexosaminidase domain 2-like"/>
    <property type="match status" value="1"/>
</dbReference>
<dbReference type="PANTHER" id="PTHR22600">
    <property type="entry name" value="BETA-HEXOSAMINIDASE"/>
    <property type="match status" value="1"/>
</dbReference>
<dbReference type="PATRIC" id="fig|1126833.4.peg.1440"/>
<evidence type="ECO:0000313" key="8">
    <source>
        <dbReference type="EMBL" id="AJY74310.1"/>
    </source>
</evidence>
<dbReference type="STRING" id="1126833.VN24_06610"/>
<dbReference type="GO" id="GO:0005975">
    <property type="term" value="P:carbohydrate metabolic process"/>
    <property type="evidence" value="ECO:0007669"/>
    <property type="project" value="InterPro"/>
</dbReference>
<evidence type="ECO:0000256" key="2">
    <source>
        <dbReference type="ARBA" id="ARBA00012663"/>
    </source>
</evidence>
<dbReference type="Proteomes" id="UP000032633">
    <property type="component" value="Chromosome"/>
</dbReference>
<dbReference type="Gene3D" id="3.20.20.80">
    <property type="entry name" value="Glycosidases"/>
    <property type="match status" value="1"/>
</dbReference>
<dbReference type="SUPFAM" id="SSF55545">
    <property type="entry name" value="beta-N-acetylhexosaminidase-like domain"/>
    <property type="match status" value="1"/>
</dbReference>
<organism evidence="8 9">
    <name type="scientific">Paenibacillus beijingensis</name>
    <dbReference type="NCBI Taxonomy" id="1126833"/>
    <lineage>
        <taxon>Bacteria</taxon>
        <taxon>Bacillati</taxon>
        <taxon>Bacillota</taxon>
        <taxon>Bacilli</taxon>
        <taxon>Bacillales</taxon>
        <taxon>Paenibacillaceae</taxon>
        <taxon>Paenibacillus</taxon>
    </lineage>
</organism>
<dbReference type="AlphaFoldDB" id="A0A0D5NGQ8"/>
<keyword evidence="6" id="KW-0175">Coiled coil</keyword>
<evidence type="ECO:0000259" key="7">
    <source>
        <dbReference type="Pfam" id="PF02838"/>
    </source>
</evidence>
<feature type="domain" description="Beta-hexosaminidase bacterial type N-terminal" evidence="7">
    <location>
        <begin position="12"/>
        <end position="131"/>
    </location>
</feature>
<dbReference type="PANTHER" id="PTHR22600:SF57">
    <property type="entry name" value="BETA-N-ACETYLHEXOSAMINIDASE"/>
    <property type="match status" value="1"/>
</dbReference>
<accession>A0A0D5NGQ8</accession>
<evidence type="ECO:0000256" key="4">
    <source>
        <dbReference type="ARBA" id="ARBA00023295"/>
    </source>
</evidence>
<dbReference type="InterPro" id="IPR025705">
    <property type="entry name" value="Beta_hexosaminidase_sua/sub"/>
</dbReference>
<feature type="coiled-coil region" evidence="6">
    <location>
        <begin position="566"/>
        <end position="593"/>
    </location>
</feature>
<dbReference type="KEGG" id="pbj:VN24_06610"/>
<protein>
    <recommendedName>
        <fullName evidence="2">beta-N-acetylhexosaminidase</fullName>
        <ecNumber evidence="2">3.2.1.52</ecNumber>
    </recommendedName>
</protein>
<dbReference type="GO" id="GO:0016020">
    <property type="term" value="C:membrane"/>
    <property type="evidence" value="ECO:0007669"/>
    <property type="project" value="TreeGrafter"/>
</dbReference>
<keyword evidence="3" id="KW-0378">Hydrolase</keyword>
<evidence type="ECO:0000313" key="9">
    <source>
        <dbReference type="Proteomes" id="UP000032633"/>
    </source>
</evidence>
<dbReference type="SUPFAM" id="SSF51445">
    <property type="entry name" value="(Trans)glycosidases"/>
    <property type="match status" value="1"/>
</dbReference>
<evidence type="ECO:0000256" key="6">
    <source>
        <dbReference type="SAM" id="Coils"/>
    </source>
</evidence>
<evidence type="ECO:0000256" key="1">
    <source>
        <dbReference type="ARBA" id="ARBA00001231"/>
    </source>
</evidence>
<keyword evidence="9" id="KW-1185">Reference proteome</keyword>
<name>A0A0D5NGQ8_9BACL</name>
<gene>
    <name evidence="8" type="ORF">VN24_06610</name>
</gene>
<sequence>MNEGSLSSNDWPLVPYPKHIIRTQGAFDLGNGGIVYEAYDAGAAFMAEHISSRCEEVSGCRPHIGIAGTHFPTPVTYEWDNSLAEEAYQLSIRPDRIAIIASAKRGRWYGAMTLCQLINADGTVPCMEIEDKPDFRIRAISDDISRGQVSTLEHFKRIIRFCSEYKINTYFLYIEDLFRFQKNPRIGIGRGGLTADEIRELAEYARDRFVDLSPLFESLGHQDQMVKMPEYGEFREGEGSFSFAPADPRTLRLMEDFYRELAGAFSSPILFAGLDETTDIGSGRSKPILDKFGHAKVYADYYNGLNRIAKSLGKQLWIYATLAIDYPDSLDLIDKDIVMVNYTFSGPGSGDAWWDNLYTYMPIVIEKGFTEVVSPSIINWKRMFPDYTWGYGTTAALNKEGIEHGCIGSMNASWADDGGENFREYNWYGYGFQAEMSWNARKPVEQGLFAARFGAAYFGPGREHLGTALWHLGKVETDYSFGTFETLYGGKIFIEPFVRELGTAQKAKESLDAFRQLWFQNESRLSVSRNAENLQYIDFAYRRARFVTELPFRSNRLLTLFDEWKRKGEEKLRTEAMNELEQLARQMKQFRYEFEALWRRSCRIEGMDYNLTRMDGFVHKVEKMKEQWHGDRT</sequence>
<dbReference type="RefSeq" id="WP_045669746.1">
    <property type="nucleotide sequence ID" value="NZ_CP011058.1"/>
</dbReference>
<dbReference type="GO" id="GO:0030203">
    <property type="term" value="P:glycosaminoglycan metabolic process"/>
    <property type="evidence" value="ECO:0007669"/>
    <property type="project" value="TreeGrafter"/>
</dbReference>
<dbReference type="InterPro" id="IPR029018">
    <property type="entry name" value="Hex-like_dom2"/>
</dbReference>
<dbReference type="Pfam" id="PF02838">
    <property type="entry name" value="Glyco_hydro_20b"/>
    <property type="match status" value="1"/>
</dbReference>
<keyword evidence="4" id="KW-0326">Glycosidase</keyword>
<proteinExistence type="predicted"/>
<evidence type="ECO:0000256" key="5">
    <source>
        <dbReference type="PIRSR" id="PIRSR625705-1"/>
    </source>
</evidence>
<reference evidence="9" key="2">
    <citation type="submission" date="2015-03" db="EMBL/GenBank/DDBJ databases">
        <title>Genome sequence of Paenibacillus beijingensis strain DSM 24997T.</title>
        <authorList>
            <person name="Kwak Y."/>
            <person name="Shin J.-H."/>
        </authorList>
    </citation>
    <scope>NUCLEOTIDE SEQUENCE [LARGE SCALE GENOMIC DNA]</scope>
    <source>
        <strain evidence="9">DSM 24997</strain>
    </source>
</reference>
<dbReference type="EMBL" id="CP011058">
    <property type="protein sequence ID" value="AJY74310.1"/>
    <property type="molecule type" value="Genomic_DNA"/>
</dbReference>
<comment type="catalytic activity">
    <reaction evidence="1">
        <text>Hydrolysis of terminal non-reducing N-acetyl-D-hexosamine residues in N-acetyl-beta-D-hexosaminides.</text>
        <dbReference type="EC" id="3.2.1.52"/>
    </reaction>
</comment>
<dbReference type="HOGENOM" id="CLU_393765_0_0_9"/>
<dbReference type="InterPro" id="IPR017853">
    <property type="entry name" value="GH"/>
</dbReference>
<dbReference type="EC" id="3.2.1.52" evidence="2"/>
<reference evidence="8 9" key="1">
    <citation type="journal article" date="2015" name="J. Biotechnol.">
        <title>Complete genome sequence of Paenibacillus beijingensis 7188(T) (=DSM 24997(T)), a novel rhizobacterium from jujube garden soil.</title>
        <authorList>
            <person name="Kwak Y."/>
            <person name="Shin J.H."/>
        </authorList>
    </citation>
    <scope>NUCLEOTIDE SEQUENCE [LARGE SCALE GENOMIC DNA]</scope>
    <source>
        <strain evidence="8 9">DSM 24997</strain>
    </source>
</reference>
<dbReference type="OrthoDB" id="9763537at2"/>
<dbReference type="InterPro" id="IPR015882">
    <property type="entry name" value="HEX_bac_N"/>
</dbReference>
<evidence type="ECO:0000256" key="3">
    <source>
        <dbReference type="ARBA" id="ARBA00022801"/>
    </source>
</evidence>
<dbReference type="PRINTS" id="PR00738">
    <property type="entry name" value="GLHYDRLASE20"/>
</dbReference>